<dbReference type="RefSeq" id="WP_188936427.1">
    <property type="nucleotide sequence ID" value="NZ_BMJC01000005.1"/>
</dbReference>
<sequence>MSGKIVDKNNFIVNFRIEEIHDIKRDIQMRKEGFQFFYAIDTYDIMNHFLPYTESGFLNSGNKNMIAQRAIAYDKFFNTFLTSRLIVLDEYKIELLAAKNHIERQIKNSGFLTSNMERLSEEIGKLEKGESIDKEKLRKNIELVLFLLILSENKGNINRNFFSFLENKLSVFDFNTSDSELDHILNTVFADATPTDNVEKIYDLFVENNAFYLTRLNSDTDRYTYLSNSYRDVEVIDRLNSINNKLRLEYPERKVNFIYLSSAPLKSREIFSLFKQNVDNESGYLHYNFHRNIFQCFLFKILTEEFPDANDDTPILILQSLEKLITQVRQLSKSDSAGADAYGDDEMMNMLDRILGRYSANIDNHFYFKIYNKYKAILDLNISGKMSEVNSILSKVRRYIDQENIMTEGSDILFNISQYKQTYLLYNILNRNKSIVTIRIRFGLDIVRDSFHQLPFLLLIQDGEEECARDLYPVLEMICEIFNNKETDIQEIVPNLNNIFKEISKDSDNIRNISLQFLLTTYFYLITDVGNAGASQKKDNSSKELELIEVLRKQKRILENAAINLALEPGGNKIKIRKKNIVFAQEFDYVVLWLLRRNKQFSEAIRMGNELLAKSDDPRFCHGLALGYVSQAYDILLEGNATGDAIETCIALFANALVFEQKAKDGYGKLLAEVDNEFARLLIRKNLIALCNSIADTSTRKYALMNFSQDALLQQARGAIEELKIFCGDAGLDYSSLAIYNFTEAEIEYYEALQYWEKDNLPEANLKILDATDRLYAVKRIEVAMHDSFKEIAVRVEELRNRIFIRRGVLR</sequence>
<gene>
    <name evidence="1" type="ORF">GCM10011511_46980</name>
</gene>
<name>A0A8J2XVS0_9BACT</name>
<dbReference type="Proteomes" id="UP000607559">
    <property type="component" value="Unassembled WGS sequence"/>
</dbReference>
<keyword evidence="2" id="KW-1185">Reference proteome</keyword>
<dbReference type="AlphaFoldDB" id="A0A8J2XVS0"/>
<accession>A0A8J2XVS0</accession>
<reference evidence="1" key="1">
    <citation type="journal article" date="2014" name="Int. J. Syst. Evol. Microbiol.">
        <title>Complete genome sequence of Corynebacterium casei LMG S-19264T (=DSM 44701T), isolated from a smear-ripened cheese.</title>
        <authorList>
            <consortium name="US DOE Joint Genome Institute (JGI-PGF)"/>
            <person name="Walter F."/>
            <person name="Albersmeier A."/>
            <person name="Kalinowski J."/>
            <person name="Ruckert C."/>
        </authorList>
    </citation>
    <scope>NUCLEOTIDE SEQUENCE</scope>
    <source>
        <strain evidence="1">CGMCC 1.15448</strain>
    </source>
</reference>
<organism evidence="1 2">
    <name type="scientific">Puia dinghuensis</name>
    <dbReference type="NCBI Taxonomy" id="1792502"/>
    <lineage>
        <taxon>Bacteria</taxon>
        <taxon>Pseudomonadati</taxon>
        <taxon>Bacteroidota</taxon>
        <taxon>Chitinophagia</taxon>
        <taxon>Chitinophagales</taxon>
        <taxon>Chitinophagaceae</taxon>
        <taxon>Puia</taxon>
    </lineage>
</organism>
<protein>
    <submittedName>
        <fullName evidence="1">Uncharacterized protein</fullName>
    </submittedName>
</protein>
<dbReference type="EMBL" id="BMJC01000005">
    <property type="protein sequence ID" value="GGB17776.1"/>
    <property type="molecule type" value="Genomic_DNA"/>
</dbReference>
<reference evidence="1" key="2">
    <citation type="submission" date="2020-09" db="EMBL/GenBank/DDBJ databases">
        <authorList>
            <person name="Sun Q."/>
            <person name="Zhou Y."/>
        </authorList>
    </citation>
    <scope>NUCLEOTIDE SEQUENCE</scope>
    <source>
        <strain evidence="1">CGMCC 1.15448</strain>
    </source>
</reference>
<proteinExistence type="predicted"/>
<comment type="caution">
    <text evidence="1">The sequence shown here is derived from an EMBL/GenBank/DDBJ whole genome shotgun (WGS) entry which is preliminary data.</text>
</comment>
<evidence type="ECO:0000313" key="1">
    <source>
        <dbReference type="EMBL" id="GGB17776.1"/>
    </source>
</evidence>
<evidence type="ECO:0000313" key="2">
    <source>
        <dbReference type="Proteomes" id="UP000607559"/>
    </source>
</evidence>